<proteinExistence type="predicted"/>
<name>A0A437CZ06_ORYJA</name>
<gene>
    <name evidence="1" type="ORF">OJAV_G00085700</name>
</gene>
<dbReference type="AlphaFoldDB" id="A0A437CZ06"/>
<keyword evidence="2" id="KW-1185">Reference proteome</keyword>
<dbReference type="EMBL" id="CM012445">
    <property type="protein sequence ID" value="RVE67819.1"/>
    <property type="molecule type" value="Genomic_DNA"/>
</dbReference>
<evidence type="ECO:0000313" key="2">
    <source>
        <dbReference type="Proteomes" id="UP000283210"/>
    </source>
</evidence>
<reference evidence="1 2" key="1">
    <citation type="submission" date="2018-11" db="EMBL/GenBank/DDBJ databases">
        <authorList>
            <person name="Lopez-Roques C."/>
            <person name="Donnadieu C."/>
            <person name="Bouchez O."/>
            <person name="Klopp C."/>
            <person name="Cabau C."/>
            <person name="Zahm M."/>
        </authorList>
    </citation>
    <scope>NUCLEOTIDE SEQUENCE [LARGE SCALE GENOMIC DNA]</scope>
    <source>
        <strain evidence="1">RS831</strain>
        <tissue evidence="1">Whole body</tissue>
    </source>
</reference>
<accession>A0A437CZ06</accession>
<reference evidence="1 2" key="2">
    <citation type="submission" date="2019-01" db="EMBL/GenBank/DDBJ databases">
        <title>A chromosome length genome reference of the Java medaka (oryzias javanicus).</title>
        <authorList>
            <person name="Herpin A."/>
            <person name="Takehana Y."/>
            <person name="Naruse K."/>
            <person name="Ansai S."/>
            <person name="Kawaguchi M."/>
        </authorList>
    </citation>
    <scope>NUCLEOTIDE SEQUENCE [LARGE SCALE GENOMIC DNA]</scope>
    <source>
        <strain evidence="1">RS831</strain>
        <tissue evidence="1">Whole body</tissue>
    </source>
</reference>
<evidence type="ECO:0000313" key="1">
    <source>
        <dbReference type="EMBL" id="RVE67819.1"/>
    </source>
</evidence>
<organism evidence="1 2">
    <name type="scientific">Oryzias javanicus</name>
    <name type="common">Javanese ricefish</name>
    <name type="synonym">Aplocheilus javanicus</name>
    <dbReference type="NCBI Taxonomy" id="123683"/>
    <lineage>
        <taxon>Eukaryota</taxon>
        <taxon>Metazoa</taxon>
        <taxon>Chordata</taxon>
        <taxon>Craniata</taxon>
        <taxon>Vertebrata</taxon>
        <taxon>Euteleostomi</taxon>
        <taxon>Actinopterygii</taxon>
        <taxon>Neopterygii</taxon>
        <taxon>Teleostei</taxon>
        <taxon>Neoteleostei</taxon>
        <taxon>Acanthomorphata</taxon>
        <taxon>Ovalentaria</taxon>
        <taxon>Atherinomorphae</taxon>
        <taxon>Beloniformes</taxon>
        <taxon>Adrianichthyidae</taxon>
        <taxon>Oryziinae</taxon>
        <taxon>Oryzias</taxon>
    </lineage>
</organism>
<sequence length="72" mass="7783">MSGFCRRSEALVVRFVELKLELFPLVVSGVHLDPGSVVLIHVRTEGSVCSISGTADGHHVSLNLQTPRLVCL</sequence>
<dbReference type="Proteomes" id="UP000283210">
    <property type="component" value="Chromosome 9"/>
</dbReference>
<protein>
    <submittedName>
        <fullName evidence="1">Uncharacterized protein</fullName>
    </submittedName>
</protein>